<proteinExistence type="predicted"/>
<protein>
    <submittedName>
        <fullName evidence="1">Uncharacterized protein</fullName>
    </submittedName>
</protein>
<organism evidence="1 2">
    <name type="scientific">Spirosoma soli</name>
    <dbReference type="NCBI Taxonomy" id="1770529"/>
    <lineage>
        <taxon>Bacteria</taxon>
        <taxon>Pseudomonadati</taxon>
        <taxon>Bacteroidota</taxon>
        <taxon>Cytophagia</taxon>
        <taxon>Cytophagales</taxon>
        <taxon>Cytophagaceae</taxon>
        <taxon>Spirosoma</taxon>
    </lineage>
</organism>
<reference evidence="2" key="1">
    <citation type="journal article" date="2019" name="Int. J. Syst. Evol. Microbiol.">
        <title>The Global Catalogue of Microorganisms (GCM) 10K type strain sequencing project: providing services to taxonomists for standard genome sequencing and annotation.</title>
        <authorList>
            <consortium name="The Broad Institute Genomics Platform"/>
            <consortium name="The Broad Institute Genome Sequencing Center for Infectious Disease"/>
            <person name="Wu L."/>
            <person name="Ma J."/>
        </authorList>
    </citation>
    <scope>NUCLEOTIDE SEQUENCE [LARGE SCALE GENOMIC DNA]</scope>
    <source>
        <strain evidence="2">KCTC 42805</strain>
    </source>
</reference>
<keyword evidence="2" id="KW-1185">Reference proteome</keyword>
<gene>
    <name evidence="1" type="ORF">ACFSUS_10955</name>
</gene>
<name>A0ABW5M3Q4_9BACT</name>
<dbReference type="Proteomes" id="UP001597469">
    <property type="component" value="Unassembled WGS sequence"/>
</dbReference>
<dbReference type="RefSeq" id="WP_381522433.1">
    <property type="nucleotide sequence ID" value="NZ_JBHULN010000005.1"/>
</dbReference>
<comment type="caution">
    <text evidence="1">The sequence shown here is derived from an EMBL/GenBank/DDBJ whole genome shotgun (WGS) entry which is preliminary data.</text>
</comment>
<evidence type="ECO:0000313" key="1">
    <source>
        <dbReference type="EMBL" id="MFD2571156.1"/>
    </source>
</evidence>
<sequence>MMDYGIGGQEKKGNDANEAISDIQKNRTMLVQKLTADAPFKPKIEEKLETVDAVFARYKPQVELEFEDAEGTAVEETLRFNNLGDFGKKGITAQSPFLQGLSGQQDDYQKFIKQLKSNKVLQKILADPAAKETYLTALRAMVQELEEANA</sequence>
<evidence type="ECO:0000313" key="2">
    <source>
        <dbReference type="Proteomes" id="UP001597469"/>
    </source>
</evidence>
<accession>A0ABW5M3Q4</accession>
<dbReference type="EMBL" id="JBHULN010000005">
    <property type="protein sequence ID" value="MFD2571156.1"/>
    <property type="molecule type" value="Genomic_DNA"/>
</dbReference>